<dbReference type="InterPro" id="IPR006693">
    <property type="entry name" value="AB_hydrolase_lipase"/>
</dbReference>
<evidence type="ECO:0000259" key="8">
    <source>
        <dbReference type="Pfam" id="PF04083"/>
    </source>
</evidence>
<evidence type="ECO:0000256" key="1">
    <source>
        <dbReference type="ARBA" id="ARBA00004167"/>
    </source>
</evidence>
<dbReference type="EMBL" id="MU128938">
    <property type="protein sequence ID" value="KAF9516544.1"/>
    <property type="molecule type" value="Genomic_DNA"/>
</dbReference>
<dbReference type="GO" id="GO:0016020">
    <property type="term" value="C:membrane"/>
    <property type="evidence" value="ECO:0007669"/>
    <property type="project" value="UniProtKB-SubCell"/>
</dbReference>
<keyword evidence="6" id="KW-0443">Lipid metabolism</keyword>
<evidence type="ECO:0000313" key="10">
    <source>
        <dbReference type="Proteomes" id="UP000886523"/>
    </source>
</evidence>
<sequence>MARFPFLGRLYLTEYSSLLIGVALLLFEHLIRFMTLALPSAVIEWFHDKSRLVFHHTTRALSTPSSPESRAKAKLTERIRVAQDFEELCAIFGYTPEEHIVRTADGYLLGIHRLPGKRNQGRIPPGPCGDKPVVYLHHGLLMNSEVWVCLTDEQRSLPFVLVERGYDVWLGNNRGNKYSKKSMTLSPNSASFWDFSLDDLCMIDIPDTLRYVLDVSRPISGKLSYIGFSQGSAQAFAALSVSPQLNNMVDVFIAIAPAFSPSGLSPGIVDALMKVSPNFLFLLLGRKVVLPSTIMWQSILYPPIFVKIIDAAIWFLFSWTSKNTSQSQKLAAYAHLYSFASVKCVVHWFQIMRTGMFQMYDDDAHSLYGKHFYHPAKFPCHNIVTPIVLLYGDQDGLVNIDKMLAQLPENTVARRLSNYEHMDCIWGENVHVDVIPKVIQALEEPCSRSVKGDVDVPLESINAEMRVRSRLGPPPY</sequence>
<keyword evidence="5" id="KW-1133">Transmembrane helix</keyword>
<comment type="subcellular location">
    <subcellularLocation>
        <location evidence="1">Membrane</location>
        <topology evidence="1">Single-pass membrane protein</topology>
    </subcellularLocation>
</comment>
<evidence type="ECO:0000256" key="5">
    <source>
        <dbReference type="ARBA" id="ARBA00022989"/>
    </source>
</evidence>
<dbReference type="OrthoDB" id="9974421at2759"/>
<name>A0A9P6B2K3_9AGAM</name>
<evidence type="ECO:0000256" key="7">
    <source>
        <dbReference type="ARBA" id="ARBA00023136"/>
    </source>
</evidence>
<dbReference type="Gene3D" id="3.40.50.1820">
    <property type="entry name" value="alpha/beta hydrolase"/>
    <property type="match status" value="1"/>
</dbReference>
<dbReference type="Proteomes" id="UP000886523">
    <property type="component" value="Unassembled WGS sequence"/>
</dbReference>
<evidence type="ECO:0000256" key="3">
    <source>
        <dbReference type="ARBA" id="ARBA00022801"/>
    </source>
</evidence>
<keyword evidence="3" id="KW-0378">Hydrolase</keyword>
<protein>
    <recommendedName>
        <fullName evidence="8">Partial AB-hydrolase lipase domain-containing protein</fullName>
    </recommendedName>
</protein>
<dbReference type="AlphaFoldDB" id="A0A9P6B2K3"/>
<gene>
    <name evidence="9" type="ORF">BS47DRAFT_1327284</name>
</gene>
<dbReference type="GO" id="GO:0016042">
    <property type="term" value="P:lipid catabolic process"/>
    <property type="evidence" value="ECO:0007669"/>
    <property type="project" value="UniProtKB-KW"/>
</dbReference>
<evidence type="ECO:0000256" key="2">
    <source>
        <dbReference type="ARBA" id="ARBA00022692"/>
    </source>
</evidence>
<keyword evidence="7" id="KW-0472">Membrane</keyword>
<dbReference type="PANTHER" id="PTHR11005">
    <property type="entry name" value="LYSOSOMAL ACID LIPASE-RELATED"/>
    <property type="match status" value="1"/>
</dbReference>
<keyword evidence="2" id="KW-0812">Transmembrane</keyword>
<keyword evidence="4" id="KW-0442">Lipid degradation</keyword>
<keyword evidence="10" id="KW-1185">Reference proteome</keyword>
<evidence type="ECO:0000313" key="9">
    <source>
        <dbReference type="EMBL" id="KAF9516544.1"/>
    </source>
</evidence>
<reference evidence="9" key="1">
    <citation type="journal article" date="2020" name="Nat. Commun.">
        <title>Large-scale genome sequencing of mycorrhizal fungi provides insights into the early evolution of symbiotic traits.</title>
        <authorList>
            <person name="Miyauchi S."/>
            <person name="Kiss E."/>
            <person name="Kuo A."/>
            <person name="Drula E."/>
            <person name="Kohler A."/>
            <person name="Sanchez-Garcia M."/>
            <person name="Morin E."/>
            <person name="Andreopoulos B."/>
            <person name="Barry K.W."/>
            <person name="Bonito G."/>
            <person name="Buee M."/>
            <person name="Carver A."/>
            <person name="Chen C."/>
            <person name="Cichocki N."/>
            <person name="Clum A."/>
            <person name="Culley D."/>
            <person name="Crous P.W."/>
            <person name="Fauchery L."/>
            <person name="Girlanda M."/>
            <person name="Hayes R.D."/>
            <person name="Keri Z."/>
            <person name="LaButti K."/>
            <person name="Lipzen A."/>
            <person name="Lombard V."/>
            <person name="Magnuson J."/>
            <person name="Maillard F."/>
            <person name="Murat C."/>
            <person name="Nolan M."/>
            <person name="Ohm R.A."/>
            <person name="Pangilinan J."/>
            <person name="Pereira M.F."/>
            <person name="Perotto S."/>
            <person name="Peter M."/>
            <person name="Pfister S."/>
            <person name="Riley R."/>
            <person name="Sitrit Y."/>
            <person name="Stielow J.B."/>
            <person name="Szollosi G."/>
            <person name="Zifcakova L."/>
            <person name="Stursova M."/>
            <person name="Spatafora J.W."/>
            <person name="Tedersoo L."/>
            <person name="Vaario L.M."/>
            <person name="Yamada A."/>
            <person name="Yan M."/>
            <person name="Wang P."/>
            <person name="Xu J."/>
            <person name="Bruns T."/>
            <person name="Baldrian P."/>
            <person name="Vilgalys R."/>
            <person name="Dunand C."/>
            <person name="Henrissat B."/>
            <person name="Grigoriev I.V."/>
            <person name="Hibbett D."/>
            <person name="Nagy L.G."/>
            <person name="Martin F.M."/>
        </authorList>
    </citation>
    <scope>NUCLEOTIDE SEQUENCE</scope>
    <source>
        <strain evidence="9">UP504</strain>
    </source>
</reference>
<proteinExistence type="predicted"/>
<evidence type="ECO:0000256" key="6">
    <source>
        <dbReference type="ARBA" id="ARBA00023098"/>
    </source>
</evidence>
<evidence type="ECO:0000256" key="4">
    <source>
        <dbReference type="ARBA" id="ARBA00022963"/>
    </source>
</evidence>
<organism evidence="9 10">
    <name type="scientific">Hydnum rufescens UP504</name>
    <dbReference type="NCBI Taxonomy" id="1448309"/>
    <lineage>
        <taxon>Eukaryota</taxon>
        <taxon>Fungi</taxon>
        <taxon>Dikarya</taxon>
        <taxon>Basidiomycota</taxon>
        <taxon>Agaricomycotina</taxon>
        <taxon>Agaricomycetes</taxon>
        <taxon>Cantharellales</taxon>
        <taxon>Hydnaceae</taxon>
        <taxon>Hydnum</taxon>
    </lineage>
</organism>
<dbReference type="GO" id="GO:0016787">
    <property type="term" value="F:hydrolase activity"/>
    <property type="evidence" value="ECO:0007669"/>
    <property type="project" value="UniProtKB-KW"/>
</dbReference>
<dbReference type="InterPro" id="IPR029058">
    <property type="entry name" value="AB_hydrolase_fold"/>
</dbReference>
<comment type="caution">
    <text evidence="9">The sequence shown here is derived from an EMBL/GenBank/DDBJ whole genome shotgun (WGS) entry which is preliminary data.</text>
</comment>
<dbReference type="SUPFAM" id="SSF53474">
    <property type="entry name" value="alpha/beta-Hydrolases"/>
    <property type="match status" value="1"/>
</dbReference>
<dbReference type="FunFam" id="3.40.50.1820:FF:000095">
    <property type="entry name" value="Triglyceride lipase-cholesterol esterase"/>
    <property type="match status" value="1"/>
</dbReference>
<accession>A0A9P6B2K3</accession>
<dbReference type="Pfam" id="PF04083">
    <property type="entry name" value="Abhydro_lipase"/>
    <property type="match status" value="1"/>
</dbReference>
<feature type="domain" description="Partial AB-hydrolase lipase" evidence="8">
    <location>
        <begin position="86"/>
        <end position="149"/>
    </location>
</feature>